<feature type="transmembrane region" description="Helical" evidence="5">
    <location>
        <begin position="51"/>
        <end position="70"/>
    </location>
</feature>
<proteinExistence type="predicted"/>
<feature type="transmembrane region" description="Helical" evidence="5">
    <location>
        <begin position="189"/>
        <end position="210"/>
    </location>
</feature>
<evidence type="ECO:0000256" key="3">
    <source>
        <dbReference type="ARBA" id="ARBA00022989"/>
    </source>
</evidence>
<dbReference type="GO" id="GO:0006888">
    <property type="term" value="P:endoplasmic reticulum to Golgi vesicle-mediated transport"/>
    <property type="evidence" value="ECO:0007669"/>
    <property type="project" value="EnsemblFungi"/>
</dbReference>
<dbReference type="GO" id="GO:0005783">
    <property type="term" value="C:endoplasmic reticulum"/>
    <property type="evidence" value="ECO:0007669"/>
    <property type="project" value="EnsemblFungi"/>
</dbReference>
<dbReference type="RefSeq" id="XP_001645875.1">
    <property type="nucleotide sequence ID" value="XM_001645825.1"/>
</dbReference>
<evidence type="ECO:0000313" key="8">
    <source>
        <dbReference type="Proteomes" id="UP000000267"/>
    </source>
</evidence>
<evidence type="ECO:0000256" key="4">
    <source>
        <dbReference type="ARBA" id="ARBA00023136"/>
    </source>
</evidence>
<keyword evidence="2 5" id="KW-0812">Transmembrane</keyword>
<dbReference type="EMBL" id="DS480394">
    <property type="protein sequence ID" value="EDO18017.1"/>
    <property type="molecule type" value="Genomic_DNA"/>
</dbReference>
<keyword evidence="4 5" id="KW-0472">Membrane</keyword>
<gene>
    <name evidence="7" type="ORF">Kpol_1045p1</name>
</gene>
<dbReference type="Pfam" id="PF03151">
    <property type="entry name" value="TPT"/>
    <property type="match status" value="2"/>
</dbReference>
<dbReference type="AlphaFoldDB" id="A7TI10"/>
<feature type="domain" description="Sugar phosphate transporter" evidence="6">
    <location>
        <begin position="138"/>
        <end position="257"/>
    </location>
</feature>
<sequence>MGVFQFVGHITSHKATSIIPVSLVHSIKALSPIITVGYYRIFKNRYYNVMIYYTLLVLVTGVMTTCWSTHGSKKAADQTADEDNFSRIKGLVFAFVSMLIFVSQNIFAKGILTVKKSIGVLPSSSSTSVNSVSYSEIKKIPLSPNQLDKLTILFYCSCMGILLTLPPFITGELVAGHSFLNDLSSDTLLLILLHGVTHFFQALMAFQLIGMLSSVNYSVANIMKRIVIISVALIWEKRLSFNQLIGLLLTLSGLYGYDRWGLSKHVSDE</sequence>
<keyword evidence="8" id="KW-1185">Reference proteome</keyword>
<dbReference type="PANTHER" id="PTHR11132">
    <property type="entry name" value="SOLUTE CARRIER FAMILY 35"/>
    <property type="match status" value="1"/>
</dbReference>
<feature type="transmembrane region" description="Helical" evidence="5">
    <location>
        <begin position="150"/>
        <end position="169"/>
    </location>
</feature>
<dbReference type="Proteomes" id="UP000000267">
    <property type="component" value="Unassembled WGS sequence"/>
</dbReference>
<dbReference type="FunCoup" id="A7TI10">
    <property type="interactions" value="569"/>
</dbReference>
<reference evidence="7 8" key="1">
    <citation type="journal article" date="2007" name="Proc. Natl. Acad. Sci. U.S.A.">
        <title>Independent sorting-out of thousands of duplicated gene pairs in two yeast species descended from a whole-genome duplication.</title>
        <authorList>
            <person name="Scannell D.R."/>
            <person name="Frank A.C."/>
            <person name="Conant G.C."/>
            <person name="Byrne K.P."/>
            <person name="Woolfit M."/>
            <person name="Wolfe K.H."/>
        </authorList>
    </citation>
    <scope>NUCLEOTIDE SEQUENCE [LARGE SCALE GENOMIC DNA]</scope>
    <source>
        <strain evidence="8">ATCC 22028 / DSM 70294 / BCRC 21397 / CBS 2163 / NBRC 10782 / NRRL Y-8283 / UCD 57-17</strain>
    </source>
</reference>
<keyword evidence="3 5" id="KW-1133">Transmembrane helix</keyword>
<feature type="transmembrane region" description="Helical" evidence="5">
    <location>
        <begin position="90"/>
        <end position="108"/>
    </location>
</feature>
<evidence type="ECO:0000259" key="6">
    <source>
        <dbReference type="Pfam" id="PF03151"/>
    </source>
</evidence>
<dbReference type="eggNOG" id="KOG1441">
    <property type="taxonomic scope" value="Eukaryota"/>
</dbReference>
<name>A7TI10_VANPO</name>
<organism evidence="8">
    <name type="scientific">Vanderwaltozyma polyspora (strain ATCC 22028 / DSM 70294 / BCRC 21397 / CBS 2163 / NBRC 10782 / NRRL Y-8283 / UCD 57-17)</name>
    <name type="common">Kluyveromyces polysporus</name>
    <dbReference type="NCBI Taxonomy" id="436907"/>
    <lineage>
        <taxon>Eukaryota</taxon>
        <taxon>Fungi</taxon>
        <taxon>Dikarya</taxon>
        <taxon>Ascomycota</taxon>
        <taxon>Saccharomycotina</taxon>
        <taxon>Saccharomycetes</taxon>
        <taxon>Saccharomycetales</taxon>
        <taxon>Saccharomycetaceae</taxon>
        <taxon>Vanderwaltozyma</taxon>
    </lineage>
</organism>
<feature type="domain" description="Sugar phosphate transporter" evidence="6">
    <location>
        <begin position="2"/>
        <end position="131"/>
    </location>
</feature>
<dbReference type="InterPro" id="IPR050186">
    <property type="entry name" value="TPT_transporter"/>
</dbReference>
<dbReference type="PhylomeDB" id="A7TI10"/>
<dbReference type="InParanoid" id="A7TI10"/>
<feature type="transmembrane region" description="Helical" evidence="5">
    <location>
        <begin position="241"/>
        <end position="257"/>
    </location>
</feature>
<feature type="transmembrane region" description="Helical" evidence="5">
    <location>
        <begin position="18"/>
        <end position="39"/>
    </location>
</feature>
<accession>A7TI10</accession>
<dbReference type="HOGENOM" id="CLU_1035111_0_0_1"/>
<evidence type="ECO:0000313" key="7">
    <source>
        <dbReference type="EMBL" id="EDO18017.1"/>
    </source>
</evidence>
<evidence type="ECO:0000256" key="2">
    <source>
        <dbReference type="ARBA" id="ARBA00022692"/>
    </source>
</evidence>
<dbReference type="GeneID" id="5546289"/>
<dbReference type="GO" id="GO:0016020">
    <property type="term" value="C:membrane"/>
    <property type="evidence" value="ECO:0007669"/>
    <property type="project" value="UniProtKB-SubCell"/>
</dbReference>
<comment type="subcellular location">
    <subcellularLocation>
        <location evidence="1">Membrane</location>
        <topology evidence="1">Multi-pass membrane protein</topology>
    </subcellularLocation>
</comment>
<dbReference type="InterPro" id="IPR004853">
    <property type="entry name" value="Sugar_P_trans_dom"/>
</dbReference>
<dbReference type="OMA" id="CFQLYQQ"/>
<evidence type="ECO:0000256" key="5">
    <source>
        <dbReference type="SAM" id="Phobius"/>
    </source>
</evidence>
<protein>
    <recommendedName>
        <fullName evidence="6">Sugar phosphate transporter domain-containing protein</fullName>
    </recommendedName>
</protein>
<evidence type="ECO:0000256" key="1">
    <source>
        <dbReference type="ARBA" id="ARBA00004141"/>
    </source>
</evidence>
<dbReference type="OrthoDB" id="1588579at2759"/>
<dbReference type="KEGG" id="vpo:Kpol_1045p1"/>